<evidence type="ECO:0000259" key="4">
    <source>
        <dbReference type="Pfam" id="PF13439"/>
    </source>
</evidence>
<protein>
    <submittedName>
        <fullName evidence="5">Glycosyltransferase family 4 protein</fullName>
    </submittedName>
</protein>
<evidence type="ECO:0000256" key="2">
    <source>
        <dbReference type="ARBA" id="ARBA00022679"/>
    </source>
</evidence>
<sequence length="382" mass="41314">MVTLRLVLDRLLDPRPGGSRRYASNLAREIIARAPAGCDVQAILPKVPAEELERFETEVPGLTGVTQGPLKHETLATSWRRGLLTGSVGGGFIHAMGLFAPVRDISLSYGIDQTVVTVGHTTAFRRPELLPPAEVKFQTAMLRRVHKYASAVVAPTNAVADELMDVYDFGDRLRVIGGAADPAIRLPDDEAEGDRLARAMGLPDEYVITSASVDPRKGLEHLLRAMTLPEMRDLRLVVVGRSERGDVTLEQLLVHAGLGPDRVVAVGQISDQQLAVALQRASALVVPSLEAGFGLPIVEAFRFGTPVIHSDVPALMEVGMDATIVVERGDLAGYPERIAHAVTSVVTDTGVERALRIAGRDRSGVYHWEFSADQVWTLHADL</sequence>
<dbReference type="SUPFAM" id="SSF53756">
    <property type="entry name" value="UDP-Glycosyltransferase/glycogen phosphorylase"/>
    <property type="match status" value="1"/>
</dbReference>
<evidence type="ECO:0000256" key="1">
    <source>
        <dbReference type="ARBA" id="ARBA00022676"/>
    </source>
</evidence>
<organism evidence="5 6">
    <name type="scientific">Pseudoclavibacter chungangensis</name>
    <dbReference type="NCBI Taxonomy" id="587635"/>
    <lineage>
        <taxon>Bacteria</taxon>
        <taxon>Bacillati</taxon>
        <taxon>Actinomycetota</taxon>
        <taxon>Actinomycetes</taxon>
        <taxon>Micrococcales</taxon>
        <taxon>Microbacteriaceae</taxon>
        <taxon>Pseudoclavibacter</taxon>
    </lineage>
</organism>
<proteinExistence type="predicted"/>
<feature type="domain" description="Glycosyl transferase family 1" evidence="3">
    <location>
        <begin position="204"/>
        <end position="359"/>
    </location>
</feature>
<dbReference type="Pfam" id="PF00534">
    <property type="entry name" value="Glycos_transf_1"/>
    <property type="match status" value="1"/>
</dbReference>
<reference evidence="5 6" key="1">
    <citation type="submission" date="2019-09" db="EMBL/GenBank/DDBJ databases">
        <title>Phylogeny of genus Pseudoclavibacter and closely related genus.</title>
        <authorList>
            <person name="Li Y."/>
        </authorList>
    </citation>
    <scope>NUCLEOTIDE SEQUENCE [LARGE SCALE GENOMIC DNA]</scope>
    <source>
        <strain evidence="5 6">DSM 23821</strain>
    </source>
</reference>
<evidence type="ECO:0000313" key="5">
    <source>
        <dbReference type="EMBL" id="KAB1659467.1"/>
    </source>
</evidence>
<dbReference type="OrthoDB" id="9801609at2"/>
<dbReference type="InterPro" id="IPR001296">
    <property type="entry name" value="Glyco_trans_1"/>
</dbReference>
<dbReference type="Gene3D" id="3.40.50.2000">
    <property type="entry name" value="Glycogen Phosphorylase B"/>
    <property type="match status" value="2"/>
</dbReference>
<accession>A0A7J5BYN7</accession>
<evidence type="ECO:0000259" key="3">
    <source>
        <dbReference type="Pfam" id="PF00534"/>
    </source>
</evidence>
<evidence type="ECO:0000313" key="6">
    <source>
        <dbReference type="Proteomes" id="UP000467240"/>
    </source>
</evidence>
<comment type="caution">
    <text evidence="5">The sequence shown here is derived from an EMBL/GenBank/DDBJ whole genome shotgun (WGS) entry which is preliminary data.</text>
</comment>
<gene>
    <name evidence="5" type="ORF">F8O01_05945</name>
</gene>
<dbReference type="AlphaFoldDB" id="A0A7J5BYN7"/>
<dbReference type="Proteomes" id="UP000467240">
    <property type="component" value="Unassembled WGS sequence"/>
</dbReference>
<dbReference type="CDD" id="cd03809">
    <property type="entry name" value="GT4_MtfB-like"/>
    <property type="match status" value="1"/>
</dbReference>
<dbReference type="GO" id="GO:0016757">
    <property type="term" value="F:glycosyltransferase activity"/>
    <property type="evidence" value="ECO:0007669"/>
    <property type="project" value="UniProtKB-KW"/>
</dbReference>
<dbReference type="PANTHER" id="PTHR46401">
    <property type="entry name" value="GLYCOSYLTRANSFERASE WBBK-RELATED"/>
    <property type="match status" value="1"/>
</dbReference>
<keyword evidence="6" id="KW-1185">Reference proteome</keyword>
<keyword evidence="1" id="KW-0328">Glycosyltransferase</keyword>
<keyword evidence="2 5" id="KW-0808">Transferase</keyword>
<dbReference type="EMBL" id="WBJZ01000006">
    <property type="protein sequence ID" value="KAB1659467.1"/>
    <property type="molecule type" value="Genomic_DNA"/>
</dbReference>
<feature type="domain" description="Glycosyltransferase subfamily 4-like N-terminal" evidence="4">
    <location>
        <begin position="16"/>
        <end position="181"/>
    </location>
</feature>
<dbReference type="PANTHER" id="PTHR46401:SF2">
    <property type="entry name" value="GLYCOSYLTRANSFERASE WBBK-RELATED"/>
    <property type="match status" value="1"/>
</dbReference>
<dbReference type="Pfam" id="PF13439">
    <property type="entry name" value="Glyco_transf_4"/>
    <property type="match status" value="1"/>
</dbReference>
<name>A0A7J5BYN7_9MICO</name>
<dbReference type="RefSeq" id="WP_158039967.1">
    <property type="nucleotide sequence ID" value="NZ_JACCFV010000001.1"/>
</dbReference>
<dbReference type="InterPro" id="IPR028098">
    <property type="entry name" value="Glyco_trans_4-like_N"/>
</dbReference>